<organism evidence="2 3">
    <name type="scientific">Tricholomella constricta</name>
    <dbReference type="NCBI Taxonomy" id="117010"/>
    <lineage>
        <taxon>Eukaryota</taxon>
        <taxon>Fungi</taxon>
        <taxon>Dikarya</taxon>
        <taxon>Basidiomycota</taxon>
        <taxon>Agaricomycotina</taxon>
        <taxon>Agaricomycetes</taxon>
        <taxon>Agaricomycetidae</taxon>
        <taxon>Agaricales</taxon>
        <taxon>Tricholomatineae</taxon>
        <taxon>Lyophyllaceae</taxon>
        <taxon>Tricholomella</taxon>
    </lineage>
</organism>
<keyword evidence="3" id="KW-1185">Reference proteome</keyword>
<reference evidence="2 3" key="1">
    <citation type="journal article" date="2020" name="ISME J.">
        <title>Uncovering the hidden diversity of litter-decomposition mechanisms in mushroom-forming fungi.</title>
        <authorList>
            <person name="Floudas D."/>
            <person name="Bentzer J."/>
            <person name="Ahren D."/>
            <person name="Johansson T."/>
            <person name="Persson P."/>
            <person name="Tunlid A."/>
        </authorList>
    </citation>
    <scope>NUCLEOTIDE SEQUENCE [LARGE SCALE GENOMIC DNA]</scope>
    <source>
        <strain evidence="2 3">CBS 661.87</strain>
    </source>
</reference>
<protein>
    <submittedName>
        <fullName evidence="2">Uncharacterized protein</fullName>
    </submittedName>
</protein>
<name>A0A8H5H882_9AGAR</name>
<comment type="caution">
    <text evidence="2">The sequence shown here is derived from an EMBL/GenBank/DDBJ whole genome shotgun (WGS) entry which is preliminary data.</text>
</comment>
<sequence length="126" mass="13438">MVDHDERRDAVCAPREPRPEDGCGRDEVEGEEGEGQGEGERDGLRMLDFNPMVVRRFSAAEAGAGVYGMRRGSGGERERRGGGGGCDAPDTLVHRAFKDPVDSALPYCRSQTGGAVAGVGLFLAWV</sequence>
<evidence type="ECO:0000313" key="2">
    <source>
        <dbReference type="EMBL" id="KAF5378445.1"/>
    </source>
</evidence>
<accession>A0A8H5H882</accession>
<gene>
    <name evidence="2" type="ORF">D9615_007047</name>
</gene>
<dbReference type="EMBL" id="JAACJP010000019">
    <property type="protein sequence ID" value="KAF5378445.1"/>
    <property type="molecule type" value="Genomic_DNA"/>
</dbReference>
<evidence type="ECO:0000313" key="3">
    <source>
        <dbReference type="Proteomes" id="UP000565441"/>
    </source>
</evidence>
<proteinExistence type="predicted"/>
<dbReference type="Proteomes" id="UP000565441">
    <property type="component" value="Unassembled WGS sequence"/>
</dbReference>
<dbReference type="AlphaFoldDB" id="A0A8H5H882"/>
<feature type="compositionally biased region" description="Basic and acidic residues" evidence="1">
    <location>
        <begin position="1"/>
        <end position="27"/>
    </location>
</feature>
<feature type="region of interest" description="Disordered" evidence="1">
    <location>
        <begin position="67"/>
        <end position="87"/>
    </location>
</feature>
<feature type="compositionally biased region" description="Acidic residues" evidence="1">
    <location>
        <begin position="28"/>
        <end position="37"/>
    </location>
</feature>
<feature type="region of interest" description="Disordered" evidence="1">
    <location>
        <begin position="1"/>
        <end position="44"/>
    </location>
</feature>
<evidence type="ECO:0000256" key="1">
    <source>
        <dbReference type="SAM" id="MobiDB-lite"/>
    </source>
</evidence>